<evidence type="ECO:0000256" key="2">
    <source>
        <dbReference type="ARBA" id="ARBA00022723"/>
    </source>
</evidence>
<keyword evidence="2" id="KW-0479">Metal-binding</keyword>
<keyword evidence="6" id="KW-0539">Nucleus</keyword>
<dbReference type="InterPro" id="IPR000210">
    <property type="entry name" value="BTB/POZ_dom"/>
</dbReference>
<dbReference type="SUPFAM" id="SSF57667">
    <property type="entry name" value="beta-beta-alpha zinc fingers"/>
    <property type="match status" value="2"/>
</dbReference>
<evidence type="ECO:0000313" key="11">
    <source>
        <dbReference type="EMBL" id="GCC21581.1"/>
    </source>
</evidence>
<dbReference type="PANTHER" id="PTHR24394:SF42">
    <property type="entry name" value="ZINC FINGER AND BTB DOMAIN CONTAINING 1"/>
    <property type="match status" value="1"/>
</dbReference>
<evidence type="ECO:0000256" key="3">
    <source>
        <dbReference type="ARBA" id="ARBA00022737"/>
    </source>
</evidence>
<dbReference type="InterPro" id="IPR011333">
    <property type="entry name" value="SKP1/BTB/POZ_sf"/>
</dbReference>
<feature type="region of interest" description="Disordered" evidence="8">
    <location>
        <begin position="492"/>
        <end position="549"/>
    </location>
</feature>
<feature type="compositionally biased region" description="Basic and acidic residues" evidence="8">
    <location>
        <begin position="279"/>
        <end position="290"/>
    </location>
</feature>
<dbReference type="Gene3D" id="3.30.710.10">
    <property type="entry name" value="Potassium Channel Kv1.1, Chain A"/>
    <property type="match status" value="1"/>
</dbReference>
<feature type="region of interest" description="Disordered" evidence="8">
    <location>
        <begin position="461"/>
        <end position="480"/>
    </location>
</feature>
<dbReference type="SUPFAM" id="SSF54695">
    <property type="entry name" value="POZ domain"/>
    <property type="match status" value="1"/>
</dbReference>
<dbReference type="SMART" id="SM00225">
    <property type="entry name" value="BTB"/>
    <property type="match status" value="1"/>
</dbReference>
<proteinExistence type="predicted"/>
<evidence type="ECO:0000256" key="5">
    <source>
        <dbReference type="ARBA" id="ARBA00022833"/>
    </source>
</evidence>
<protein>
    <recommendedName>
        <fullName evidence="13">BTB domain-containing protein</fullName>
    </recommendedName>
</protein>
<dbReference type="Proteomes" id="UP000287033">
    <property type="component" value="Unassembled WGS sequence"/>
</dbReference>
<dbReference type="PANTHER" id="PTHR24394">
    <property type="entry name" value="ZINC FINGER PROTEIN"/>
    <property type="match status" value="1"/>
</dbReference>
<evidence type="ECO:0000256" key="1">
    <source>
        <dbReference type="ARBA" id="ARBA00004123"/>
    </source>
</evidence>
<reference evidence="11 12" key="1">
    <citation type="journal article" date="2018" name="Nat. Ecol. Evol.">
        <title>Shark genomes provide insights into elasmobranch evolution and the origin of vertebrates.</title>
        <authorList>
            <person name="Hara Y"/>
            <person name="Yamaguchi K"/>
            <person name="Onimaru K"/>
            <person name="Kadota M"/>
            <person name="Koyanagi M"/>
            <person name="Keeley SD"/>
            <person name="Tatsumi K"/>
            <person name="Tanaka K"/>
            <person name="Motone F"/>
            <person name="Kageyama Y"/>
            <person name="Nozu R"/>
            <person name="Adachi N"/>
            <person name="Nishimura O"/>
            <person name="Nakagawa R"/>
            <person name="Tanegashima C"/>
            <person name="Kiyatake I"/>
            <person name="Matsumoto R"/>
            <person name="Murakumo K"/>
            <person name="Nishida K"/>
            <person name="Terakita A"/>
            <person name="Kuratani S"/>
            <person name="Sato K"/>
            <person name="Hyodo S Kuraku.S."/>
        </authorList>
    </citation>
    <scope>NUCLEOTIDE SEQUENCE [LARGE SCALE GENOMIC DNA]</scope>
</reference>
<dbReference type="EMBL" id="BEZZ01002320">
    <property type="protein sequence ID" value="GCC21581.1"/>
    <property type="molecule type" value="Genomic_DNA"/>
</dbReference>
<dbReference type="GO" id="GO:0000981">
    <property type="term" value="F:DNA-binding transcription factor activity, RNA polymerase II-specific"/>
    <property type="evidence" value="ECO:0007669"/>
    <property type="project" value="TreeGrafter"/>
</dbReference>
<name>A0A401RTZ5_CHIPU</name>
<evidence type="ECO:0000256" key="6">
    <source>
        <dbReference type="ARBA" id="ARBA00023242"/>
    </source>
</evidence>
<organism evidence="11 12">
    <name type="scientific">Chiloscyllium punctatum</name>
    <name type="common">Brownbanded bambooshark</name>
    <name type="synonym">Hemiscyllium punctatum</name>
    <dbReference type="NCBI Taxonomy" id="137246"/>
    <lineage>
        <taxon>Eukaryota</taxon>
        <taxon>Metazoa</taxon>
        <taxon>Chordata</taxon>
        <taxon>Craniata</taxon>
        <taxon>Vertebrata</taxon>
        <taxon>Chondrichthyes</taxon>
        <taxon>Elasmobranchii</taxon>
        <taxon>Galeomorphii</taxon>
        <taxon>Galeoidea</taxon>
        <taxon>Orectolobiformes</taxon>
        <taxon>Hemiscylliidae</taxon>
        <taxon>Chiloscyllium</taxon>
    </lineage>
</organism>
<feature type="domain" description="C2H2-type" evidence="10">
    <location>
        <begin position="548"/>
        <end position="571"/>
    </location>
</feature>
<feature type="compositionally biased region" description="Acidic residues" evidence="8">
    <location>
        <begin position="369"/>
        <end position="386"/>
    </location>
</feature>
<evidence type="ECO:0000256" key="7">
    <source>
        <dbReference type="PROSITE-ProRule" id="PRU00042"/>
    </source>
</evidence>
<dbReference type="AlphaFoldDB" id="A0A401RTZ5"/>
<keyword evidence="4 7" id="KW-0863">Zinc-finger</keyword>
<keyword evidence="3" id="KW-0677">Repeat</keyword>
<dbReference type="OMA" id="HFRAHRV"/>
<evidence type="ECO:0008006" key="13">
    <source>
        <dbReference type="Google" id="ProtNLM"/>
    </source>
</evidence>
<keyword evidence="12" id="KW-1185">Reference proteome</keyword>
<feature type="domain" description="C2H2-type" evidence="10">
    <location>
        <begin position="576"/>
        <end position="603"/>
    </location>
</feature>
<evidence type="ECO:0000313" key="12">
    <source>
        <dbReference type="Proteomes" id="UP000287033"/>
    </source>
</evidence>
<comment type="caution">
    <text evidence="11">The sequence shown here is derived from an EMBL/GenBank/DDBJ whole genome shotgun (WGS) entry which is preliminary data.</text>
</comment>
<feature type="region of interest" description="Disordered" evidence="8">
    <location>
        <begin position="262"/>
        <end position="453"/>
    </location>
</feature>
<feature type="region of interest" description="Disordered" evidence="8">
    <location>
        <begin position="189"/>
        <end position="229"/>
    </location>
</feature>
<evidence type="ECO:0000256" key="4">
    <source>
        <dbReference type="ARBA" id="ARBA00022771"/>
    </source>
</evidence>
<sequence>MQVHASQSPMSGSGGTTNPVAGELHLPAGGAAVGEGKEVAGRMQLARHSDHVLQQLCCQLEYGFLCDCSITVGDVHFRAHRVVLAACSSYFHKLFVNQPGEASQVCLSSQAVSPDHFDLILQLMYTGRLVSLPSDPDQFRASLNFLKLYGAPRFSAGGSEEAAVAPPQVSEGGKGEPLVFGVELRPWDRSRPEDIPEQQQQQQQQLPVTVKSETPEGQWGEGVEGPPSPPRLCCPLCGLAFEQPRGLQEHLPGCLRGRGQGWGAGSGQGADPRSPTPEVKQEAPERRWEGDGGLPEEQGAGGMKRLKVEAPEQEEVGTPGQGNPLLLELSGITVVRVGGGGEPEAGVSPGLGPPEDYELEEGEVRFPGDDDLVLENPEDDDDDDEGSFSSSSEGEGSTSSSDSPSPVPSEDEGRPRARVPGRAWSCQACCPAEGRAPARSQTKARGKAECARAPSQCCRTESGVCHARPNGRQQPSHPGWERTQVLDHALSRGAVPGRGKKGQKAAKQSRAPGHKKGTEVGQGKQQQRRRPTKTVTSGPGKHSGPRKHSCQICGKAFLQRGHLAEHTATHSEVGRFTCRACGQEFPRELELRLHATTHAGDSRYACRLCGQGSYRKHGHLRHMASHLSRGQVLCRVCFEIFRGAPELERHLESHLYPCGTCGEKFKRKKDAAAHSTSCWMKKLMTSELDRPSNGQRNVD</sequence>
<accession>A0A401RTZ5</accession>
<dbReference type="GO" id="GO:0008270">
    <property type="term" value="F:zinc ion binding"/>
    <property type="evidence" value="ECO:0007669"/>
    <property type="project" value="UniProtKB-KW"/>
</dbReference>
<dbReference type="GO" id="GO:0005634">
    <property type="term" value="C:nucleus"/>
    <property type="evidence" value="ECO:0007669"/>
    <property type="project" value="UniProtKB-SubCell"/>
</dbReference>
<dbReference type="Pfam" id="PF00651">
    <property type="entry name" value="BTB"/>
    <property type="match status" value="1"/>
</dbReference>
<keyword evidence="5" id="KW-0862">Zinc</keyword>
<dbReference type="PROSITE" id="PS50157">
    <property type="entry name" value="ZINC_FINGER_C2H2_2"/>
    <property type="match status" value="2"/>
</dbReference>
<dbReference type="PROSITE" id="PS00028">
    <property type="entry name" value="ZINC_FINGER_C2H2_1"/>
    <property type="match status" value="2"/>
</dbReference>
<dbReference type="SMART" id="SM00355">
    <property type="entry name" value="ZnF_C2H2"/>
    <property type="match status" value="6"/>
</dbReference>
<feature type="compositionally biased region" description="Polar residues" evidence="8">
    <location>
        <begin position="1"/>
        <end position="19"/>
    </location>
</feature>
<gene>
    <name evidence="11" type="ORF">chiPu_0020055</name>
</gene>
<dbReference type="InterPro" id="IPR013087">
    <property type="entry name" value="Znf_C2H2_type"/>
</dbReference>
<feature type="region of interest" description="Disordered" evidence="8">
    <location>
        <begin position="1"/>
        <end position="21"/>
    </location>
</feature>
<evidence type="ECO:0000259" key="9">
    <source>
        <dbReference type="PROSITE" id="PS50097"/>
    </source>
</evidence>
<evidence type="ECO:0000259" key="10">
    <source>
        <dbReference type="PROSITE" id="PS50157"/>
    </source>
</evidence>
<comment type="subcellular location">
    <subcellularLocation>
        <location evidence="1">Nucleus</location>
    </subcellularLocation>
</comment>
<dbReference type="STRING" id="137246.A0A401RTZ5"/>
<feature type="compositionally biased region" description="Low complexity" evidence="8">
    <location>
        <begin position="387"/>
        <end position="404"/>
    </location>
</feature>
<feature type="domain" description="BTB" evidence="9">
    <location>
        <begin position="66"/>
        <end position="129"/>
    </location>
</feature>
<dbReference type="InterPro" id="IPR036236">
    <property type="entry name" value="Znf_C2H2_sf"/>
</dbReference>
<evidence type="ECO:0000256" key="8">
    <source>
        <dbReference type="SAM" id="MobiDB-lite"/>
    </source>
</evidence>
<dbReference type="OrthoDB" id="10261408at2759"/>
<dbReference type="PROSITE" id="PS50097">
    <property type="entry name" value="BTB"/>
    <property type="match status" value="1"/>
</dbReference>
<dbReference type="Gene3D" id="3.30.160.60">
    <property type="entry name" value="Classic Zinc Finger"/>
    <property type="match status" value="2"/>
</dbReference>